<evidence type="ECO:0000313" key="15">
    <source>
        <dbReference type="Proteomes" id="UP000050417"/>
    </source>
</evidence>
<dbReference type="GO" id="GO:0046872">
    <property type="term" value="F:metal ion binding"/>
    <property type="evidence" value="ECO:0007669"/>
    <property type="project" value="UniProtKB-KW"/>
</dbReference>
<keyword evidence="8 11" id="KW-0315">Glutamine amidotransferase</keyword>
<evidence type="ECO:0000256" key="2">
    <source>
        <dbReference type="ARBA" id="ARBA00007533"/>
    </source>
</evidence>
<feature type="binding site" evidence="11">
    <location>
        <position position="142"/>
    </location>
    <ligand>
        <name>Mg(2+)</name>
        <dbReference type="ChEBI" id="CHEBI:18420"/>
    </ligand>
</feature>
<comment type="caution">
    <text evidence="11">Lacks conserved residue(s) required for the propagation of feature annotation.</text>
</comment>
<evidence type="ECO:0000313" key="14">
    <source>
        <dbReference type="EMBL" id="KPL79154.1"/>
    </source>
</evidence>
<dbReference type="Gene3D" id="3.40.50.880">
    <property type="match status" value="1"/>
</dbReference>
<dbReference type="OrthoDB" id="9801107at2"/>
<feature type="binding site" evidence="11">
    <location>
        <position position="225"/>
    </location>
    <ligand>
        <name>CTP</name>
        <dbReference type="ChEBI" id="CHEBI:37563"/>
        <note>allosteric inhibitor</note>
    </ligand>
</feature>
<dbReference type="InterPro" id="IPR033828">
    <property type="entry name" value="GATase1_CTP_Synthase"/>
</dbReference>
<dbReference type="EMBL" id="LGCL01000015">
    <property type="protein sequence ID" value="KPL79154.1"/>
    <property type="molecule type" value="Genomic_DNA"/>
</dbReference>
<evidence type="ECO:0000256" key="10">
    <source>
        <dbReference type="ARBA" id="ARBA00047781"/>
    </source>
</evidence>
<feature type="binding site" evidence="11">
    <location>
        <position position="356"/>
    </location>
    <ligand>
        <name>L-glutamine</name>
        <dbReference type="ChEBI" id="CHEBI:58359"/>
    </ligand>
</feature>
<feature type="binding site" evidence="11">
    <location>
        <begin position="149"/>
        <end position="151"/>
    </location>
    <ligand>
        <name>CTP</name>
        <dbReference type="ChEBI" id="CHEBI:37563"/>
        <note>allosteric inhibitor</note>
    </ligand>
</feature>
<feature type="binding site" evidence="11">
    <location>
        <position position="407"/>
    </location>
    <ligand>
        <name>L-glutamine</name>
        <dbReference type="ChEBI" id="CHEBI:58359"/>
    </ligand>
</feature>
<dbReference type="GO" id="GO:0042802">
    <property type="term" value="F:identical protein binding"/>
    <property type="evidence" value="ECO:0007669"/>
    <property type="project" value="TreeGrafter"/>
</dbReference>
<dbReference type="PROSITE" id="PS51273">
    <property type="entry name" value="GATASE_TYPE_1"/>
    <property type="match status" value="1"/>
</dbReference>
<feature type="binding site" evidence="11">
    <location>
        <begin position="384"/>
        <end position="387"/>
    </location>
    <ligand>
        <name>L-glutamine</name>
        <dbReference type="ChEBI" id="CHEBI:58359"/>
    </ligand>
</feature>
<evidence type="ECO:0000259" key="12">
    <source>
        <dbReference type="Pfam" id="PF00117"/>
    </source>
</evidence>
<feature type="active site" evidence="11">
    <location>
        <position position="509"/>
    </location>
</feature>
<feature type="binding site" evidence="11">
    <location>
        <position position="14"/>
    </location>
    <ligand>
        <name>UTP</name>
        <dbReference type="ChEBI" id="CHEBI:46398"/>
    </ligand>
</feature>
<evidence type="ECO:0000256" key="7">
    <source>
        <dbReference type="ARBA" id="ARBA00022842"/>
    </source>
</evidence>
<feature type="binding site" evidence="11">
    <location>
        <position position="72"/>
    </location>
    <ligand>
        <name>Mg(2+)</name>
        <dbReference type="ChEBI" id="CHEBI:18420"/>
    </ligand>
</feature>
<dbReference type="GO" id="GO:0044210">
    <property type="term" value="P:'de novo' CTP biosynthetic process"/>
    <property type="evidence" value="ECO:0007669"/>
    <property type="project" value="UniProtKB-UniRule"/>
</dbReference>
<evidence type="ECO:0000256" key="6">
    <source>
        <dbReference type="ARBA" id="ARBA00022840"/>
    </source>
</evidence>
<dbReference type="Gene3D" id="3.40.50.300">
    <property type="entry name" value="P-loop containing nucleotide triphosphate hydrolases"/>
    <property type="match status" value="1"/>
</dbReference>
<feature type="binding site" evidence="11">
    <location>
        <begin position="189"/>
        <end position="194"/>
    </location>
    <ligand>
        <name>UTP</name>
        <dbReference type="ChEBI" id="CHEBI:46398"/>
    </ligand>
</feature>
<feature type="domain" description="CTP synthase N-terminal" evidence="13">
    <location>
        <begin position="4"/>
        <end position="268"/>
    </location>
</feature>
<dbReference type="GO" id="GO:0003883">
    <property type="term" value="F:CTP synthase activity"/>
    <property type="evidence" value="ECO:0007669"/>
    <property type="project" value="UniProtKB-UniRule"/>
</dbReference>
<evidence type="ECO:0000256" key="9">
    <source>
        <dbReference type="ARBA" id="ARBA00022975"/>
    </source>
</evidence>
<keyword evidence="3 11" id="KW-0436">Ligase</keyword>
<dbReference type="EC" id="6.3.4.2" evidence="11"/>
<dbReference type="HAMAP" id="MF_01227">
    <property type="entry name" value="PyrG"/>
    <property type="match status" value="1"/>
</dbReference>
<feature type="binding site" evidence="11">
    <location>
        <begin position="15"/>
        <end position="20"/>
    </location>
    <ligand>
        <name>ATP</name>
        <dbReference type="ChEBI" id="CHEBI:30616"/>
    </ligand>
</feature>
<comment type="catalytic activity">
    <reaction evidence="11">
        <text>L-glutamine + H2O = L-glutamate + NH4(+)</text>
        <dbReference type="Rhea" id="RHEA:15889"/>
        <dbReference type="ChEBI" id="CHEBI:15377"/>
        <dbReference type="ChEBI" id="CHEBI:28938"/>
        <dbReference type="ChEBI" id="CHEBI:29985"/>
        <dbReference type="ChEBI" id="CHEBI:58359"/>
    </reaction>
</comment>
<evidence type="ECO:0000256" key="8">
    <source>
        <dbReference type="ARBA" id="ARBA00022962"/>
    </source>
</evidence>
<keyword evidence="9 11" id="KW-0665">Pyrimidine biosynthesis</keyword>
<dbReference type="InterPro" id="IPR029062">
    <property type="entry name" value="Class_I_gatase-like"/>
</dbReference>
<name>A0A0N8GNV5_9CHLR</name>
<feature type="binding site" evidence="11">
    <location>
        <position position="464"/>
    </location>
    <ligand>
        <name>L-glutamine</name>
        <dbReference type="ChEBI" id="CHEBI:58359"/>
    </ligand>
</feature>
<comment type="function">
    <text evidence="11">Catalyzes the ATP-dependent amination of UTP to CTP with either L-glutamine or ammonia as the source of nitrogen. Regulates intracellular CTP levels through interactions with the four ribonucleotide triphosphates.</text>
</comment>
<dbReference type="NCBIfam" id="TIGR00337">
    <property type="entry name" value="PyrG"/>
    <property type="match status" value="1"/>
</dbReference>
<dbReference type="PATRIC" id="fig|1134406.4.peg.302"/>
<comment type="caution">
    <text evidence="14">The sequence shown here is derived from an EMBL/GenBank/DDBJ whole genome shotgun (WGS) entry which is preliminary data.</text>
</comment>
<reference evidence="14 15" key="1">
    <citation type="submission" date="2015-07" db="EMBL/GenBank/DDBJ databases">
        <title>Genome sequence of Ornatilinea apprima DSM 23815.</title>
        <authorList>
            <person name="Hemp J."/>
            <person name="Ward L.M."/>
            <person name="Pace L.A."/>
            <person name="Fischer W.W."/>
        </authorList>
    </citation>
    <scope>NUCLEOTIDE SEQUENCE [LARGE SCALE GENOMIC DNA]</scope>
    <source>
        <strain evidence="14 15">P3M-1</strain>
    </source>
</reference>
<dbReference type="UniPathway" id="UPA00159">
    <property type="reaction ID" value="UER00277"/>
</dbReference>
<evidence type="ECO:0000256" key="1">
    <source>
        <dbReference type="ARBA" id="ARBA00005171"/>
    </source>
</evidence>
<dbReference type="SUPFAM" id="SSF52317">
    <property type="entry name" value="Class I glutamine amidotransferase-like"/>
    <property type="match status" value="1"/>
</dbReference>
<dbReference type="InterPro" id="IPR017926">
    <property type="entry name" value="GATASE"/>
</dbReference>
<feature type="active site" description="Nucleophile; for glutamine hydrolysis" evidence="11">
    <location>
        <position position="383"/>
    </location>
</feature>
<dbReference type="NCBIfam" id="NF003792">
    <property type="entry name" value="PRK05380.1"/>
    <property type="match status" value="1"/>
</dbReference>
<dbReference type="InterPro" id="IPR017456">
    <property type="entry name" value="CTP_synthase_N"/>
</dbReference>
<dbReference type="PANTHER" id="PTHR11550">
    <property type="entry name" value="CTP SYNTHASE"/>
    <property type="match status" value="1"/>
</dbReference>
<dbReference type="GO" id="GO:0005524">
    <property type="term" value="F:ATP binding"/>
    <property type="evidence" value="ECO:0007669"/>
    <property type="project" value="UniProtKB-KW"/>
</dbReference>
<dbReference type="CDD" id="cd03113">
    <property type="entry name" value="CTPS_N"/>
    <property type="match status" value="1"/>
</dbReference>
<feature type="binding site" evidence="11">
    <location>
        <position position="225"/>
    </location>
    <ligand>
        <name>UTP</name>
        <dbReference type="ChEBI" id="CHEBI:46398"/>
    </ligand>
</feature>
<dbReference type="STRING" id="1134406.ADN00_04700"/>
<feature type="binding site" evidence="11">
    <location>
        <position position="55"/>
    </location>
    <ligand>
        <name>L-glutamine</name>
        <dbReference type="ChEBI" id="CHEBI:58359"/>
    </ligand>
</feature>
<accession>A0A0N8GNV5</accession>
<dbReference type="FunFam" id="3.40.50.300:FF:000009">
    <property type="entry name" value="CTP synthase"/>
    <property type="match status" value="1"/>
</dbReference>
<feature type="binding site" evidence="11">
    <location>
        <position position="14"/>
    </location>
    <ligand>
        <name>CTP</name>
        <dbReference type="ChEBI" id="CHEBI:37563"/>
        <note>allosteric inhibitor</note>
    </ligand>
</feature>
<feature type="domain" description="Glutamine amidotransferase" evidence="12">
    <location>
        <begin position="304"/>
        <end position="528"/>
    </location>
</feature>
<dbReference type="FunFam" id="3.40.50.880:FF:000002">
    <property type="entry name" value="CTP synthase"/>
    <property type="match status" value="1"/>
</dbReference>
<keyword evidence="15" id="KW-1185">Reference proteome</keyword>
<dbReference type="RefSeq" id="WP_075061800.1">
    <property type="nucleotide sequence ID" value="NZ_LGCL01000015.1"/>
</dbReference>
<evidence type="ECO:0000256" key="5">
    <source>
        <dbReference type="ARBA" id="ARBA00022741"/>
    </source>
</evidence>
<comment type="similarity">
    <text evidence="2 11">Belongs to the CTP synthase family.</text>
</comment>
<sequence length="550" mass="61654">METKYIFFTGGVVSSVGKGVTAAAVGRLLKERGFKVAVQKLDPYINVDPGTMSPYQHGEVFVLDDGAETDLDLGHYERFIDIRLNHVCNITTGQVYAEVIQKERRGDYLGGTIQVIPHITNEIKRRIGLVAKTTGAEIVLVEVGGTVGDIESQPFLEAIRQLRGDLGRENTLYIHVTWLTYIGATGELKTKPTQHSVRELRSIGISPDIIVARSDFPVEPSLLDKIALFCDVEKRAVVPMVTTSTLYEVPLLCEQVKIGEYILERMRLEARTQPNWNSWKKLVEEIHREKPVVKIALVGKYVELHDAYMSVREALKHAALHLGVDVDIQWVHSADLEKNKGWDDIYAADGVLVPGGFGSRGIEGKIMAIRHARENKVPYLGLCLGMQLMVVEFGRHIFGDDKTNSTEFDRTASHPVIDLLPEQRTISDMGGTMRLGLYPCHLQPGTRAAQAYQVEKVEERHRHRFEFNNDYRQVYEEQGMLFSGLSPDGTLVEICELKDHPFMISSQFHPEFLSRPNRPHPLFSAFVAAVCERAGVETRPLAIGMPDESA</sequence>
<feature type="region of interest" description="Amidoligase domain" evidence="11">
    <location>
        <begin position="1"/>
        <end position="268"/>
    </location>
</feature>
<evidence type="ECO:0000256" key="11">
    <source>
        <dbReference type="HAMAP-Rule" id="MF_01227"/>
    </source>
</evidence>
<evidence type="ECO:0000256" key="3">
    <source>
        <dbReference type="ARBA" id="ARBA00022598"/>
    </source>
</evidence>
<dbReference type="AlphaFoldDB" id="A0A0N8GNV5"/>
<dbReference type="InterPro" id="IPR004468">
    <property type="entry name" value="CTP_synthase"/>
</dbReference>
<comment type="pathway">
    <text evidence="1 11">Pyrimidine metabolism; CTP biosynthesis via de novo pathway; CTP from UDP: step 2/2.</text>
</comment>
<comment type="activity regulation">
    <text evidence="11">Allosterically activated by GTP, when glutamine is the substrate; GTP has no effect on the reaction when ammonia is the substrate. The allosteric effector GTP functions by stabilizing the protein conformation that binds the tetrahedral intermediate(s) formed during glutamine hydrolysis. Inhibited by the product CTP, via allosteric rather than competitive inhibition.</text>
</comment>
<keyword evidence="7 11" id="KW-0460">Magnesium</keyword>
<dbReference type="PANTHER" id="PTHR11550:SF0">
    <property type="entry name" value="CTP SYNTHASE-RELATED"/>
    <property type="match status" value="1"/>
</dbReference>
<feature type="binding site" evidence="11">
    <location>
        <begin position="189"/>
        <end position="194"/>
    </location>
    <ligand>
        <name>CTP</name>
        <dbReference type="ChEBI" id="CHEBI:37563"/>
        <note>allosteric inhibitor</note>
    </ligand>
</feature>
<organism evidence="14 15">
    <name type="scientific">Ornatilinea apprima</name>
    <dbReference type="NCBI Taxonomy" id="1134406"/>
    <lineage>
        <taxon>Bacteria</taxon>
        <taxon>Bacillati</taxon>
        <taxon>Chloroflexota</taxon>
        <taxon>Anaerolineae</taxon>
        <taxon>Anaerolineales</taxon>
        <taxon>Anaerolineaceae</taxon>
        <taxon>Ornatilinea</taxon>
    </lineage>
</organism>
<dbReference type="Proteomes" id="UP000050417">
    <property type="component" value="Unassembled WGS sequence"/>
</dbReference>
<feature type="binding site" evidence="11">
    <location>
        <position position="72"/>
    </location>
    <ligand>
        <name>ATP</name>
        <dbReference type="ChEBI" id="CHEBI:30616"/>
    </ligand>
</feature>
<evidence type="ECO:0000256" key="4">
    <source>
        <dbReference type="ARBA" id="ARBA00022723"/>
    </source>
</evidence>
<keyword evidence="4 11" id="KW-0479">Metal-binding</keyword>
<dbReference type="GO" id="GO:0019856">
    <property type="term" value="P:pyrimidine nucleobase biosynthetic process"/>
    <property type="evidence" value="ECO:0007669"/>
    <property type="project" value="TreeGrafter"/>
</dbReference>
<comment type="catalytic activity">
    <reaction evidence="10 11">
        <text>UTP + L-glutamine + ATP + H2O = CTP + L-glutamate + ADP + phosphate + 2 H(+)</text>
        <dbReference type="Rhea" id="RHEA:26426"/>
        <dbReference type="ChEBI" id="CHEBI:15377"/>
        <dbReference type="ChEBI" id="CHEBI:15378"/>
        <dbReference type="ChEBI" id="CHEBI:29985"/>
        <dbReference type="ChEBI" id="CHEBI:30616"/>
        <dbReference type="ChEBI" id="CHEBI:37563"/>
        <dbReference type="ChEBI" id="CHEBI:43474"/>
        <dbReference type="ChEBI" id="CHEBI:46398"/>
        <dbReference type="ChEBI" id="CHEBI:58359"/>
        <dbReference type="ChEBI" id="CHEBI:456216"/>
        <dbReference type="EC" id="6.3.4.2"/>
    </reaction>
</comment>
<dbReference type="GO" id="GO:0005829">
    <property type="term" value="C:cytosol"/>
    <property type="evidence" value="ECO:0007669"/>
    <property type="project" value="TreeGrafter"/>
</dbReference>
<comment type="miscellaneous">
    <text evidence="11">CTPSs have evolved a hybrid strategy for distinguishing between UTP and CTP. The overlapping regions of the product feedback inhibitory and substrate sites recognize a common feature in both compounds, the triphosphate moiety. To differentiate isosteric substrate and product pyrimidine rings, an additional pocket far from the expected kinase/ligase catalytic site, specifically recognizes the cytosine and ribose portions of the product inhibitor.</text>
</comment>
<dbReference type="SUPFAM" id="SSF52540">
    <property type="entry name" value="P-loop containing nucleoside triphosphate hydrolases"/>
    <property type="match status" value="1"/>
</dbReference>
<dbReference type="CDD" id="cd01746">
    <property type="entry name" value="GATase1_CTP_Synthase"/>
    <property type="match status" value="1"/>
</dbReference>
<dbReference type="Pfam" id="PF00117">
    <property type="entry name" value="GATase"/>
    <property type="match status" value="1"/>
</dbReference>
<dbReference type="GO" id="GO:0004359">
    <property type="term" value="F:glutaminase activity"/>
    <property type="evidence" value="ECO:0007669"/>
    <property type="project" value="RHEA"/>
</dbReference>
<proteinExistence type="inferred from homology"/>
<keyword evidence="6 11" id="KW-0067">ATP-binding</keyword>
<comment type="subunit">
    <text evidence="11">Homotetramer.</text>
</comment>
<dbReference type="InterPro" id="IPR027417">
    <property type="entry name" value="P-loop_NTPase"/>
</dbReference>
<evidence type="ECO:0000259" key="13">
    <source>
        <dbReference type="Pfam" id="PF06418"/>
    </source>
</evidence>
<dbReference type="Pfam" id="PF06418">
    <property type="entry name" value="CTP_synth_N"/>
    <property type="match status" value="1"/>
</dbReference>
<dbReference type="GO" id="GO:0097268">
    <property type="term" value="C:cytoophidium"/>
    <property type="evidence" value="ECO:0007669"/>
    <property type="project" value="UniProtKB-ARBA"/>
</dbReference>
<feature type="active site" evidence="11">
    <location>
        <position position="511"/>
    </location>
</feature>
<protein>
    <recommendedName>
        <fullName evidence="11">CTP synthase</fullName>
        <ecNumber evidence="11">6.3.4.2</ecNumber>
    </recommendedName>
    <alternativeName>
        <fullName evidence="11">Cytidine 5'-triphosphate synthase</fullName>
    </alternativeName>
    <alternativeName>
        <fullName evidence="11">Cytidine triphosphate synthetase</fullName>
        <shortName evidence="11">CTP synthetase</shortName>
        <shortName evidence="11">CTPS</shortName>
    </alternativeName>
    <alternativeName>
        <fullName evidence="11">UTP--ammonia ligase</fullName>
    </alternativeName>
</protein>
<gene>
    <name evidence="11" type="primary">pyrG</name>
    <name evidence="14" type="ORF">ADN00_04700</name>
</gene>
<keyword evidence="5 11" id="KW-0547">Nucleotide-binding</keyword>
<comment type="catalytic activity">
    <reaction evidence="11">
        <text>UTP + NH4(+) + ATP = CTP + ADP + phosphate + 2 H(+)</text>
        <dbReference type="Rhea" id="RHEA:16597"/>
        <dbReference type="ChEBI" id="CHEBI:15378"/>
        <dbReference type="ChEBI" id="CHEBI:28938"/>
        <dbReference type="ChEBI" id="CHEBI:30616"/>
        <dbReference type="ChEBI" id="CHEBI:37563"/>
        <dbReference type="ChEBI" id="CHEBI:43474"/>
        <dbReference type="ChEBI" id="CHEBI:46398"/>
        <dbReference type="ChEBI" id="CHEBI:456216"/>
    </reaction>
</comment>